<protein>
    <submittedName>
        <fullName evidence="2">Uncharacterized protein</fullName>
    </submittedName>
</protein>
<sequence>MRVRHGVRAVMLDDDDRILLCRMRIAPPGTAVWITPGVVGDRVVAGQLRRRGRFPTPHCGGRPPPSTKPVSSSSSLRSASSGDSPSSTPP</sequence>
<feature type="compositionally biased region" description="Low complexity" evidence="1">
    <location>
        <begin position="68"/>
        <end position="90"/>
    </location>
</feature>
<evidence type="ECO:0000313" key="3">
    <source>
        <dbReference type="Proteomes" id="UP000274843"/>
    </source>
</evidence>
<keyword evidence="3" id="KW-1185">Reference proteome</keyword>
<accession>A0A3N2H7J6</accession>
<evidence type="ECO:0000313" key="2">
    <source>
        <dbReference type="EMBL" id="ROS44873.1"/>
    </source>
</evidence>
<reference evidence="2 3" key="1">
    <citation type="submission" date="2018-11" db="EMBL/GenBank/DDBJ databases">
        <title>Sequencing the genomes of 1000 actinobacteria strains.</title>
        <authorList>
            <person name="Klenk H.-P."/>
        </authorList>
    </citation>
    <scope>NUCLEOTIDE SEQUENCE [LARGE SCALE GENOMIC DNA]</scope>
    <source>
        <strain evidence="2 3">DSM 44348</strain>
    </source>
</reference>
<dbReference type="Proteomes" id="UP000274843">
    <property type="component" value="Unassembled WGS sequence"/>
</dbReference>
<organism evidence="2 3">
    <name type="scientific">Amycolatopsis thermoflava</name>
    <dbReference type="NCBI Taxonomy" id="84480"/>
    <lineage>
        <taxon>Bacteria</taxon>
        <taxon>Bacillati</taxon>
        <taxon>Actinomycetota</taxon>
        <taxon>Actinomycetes</taxon>
        <taxon>Pseudonocardiales</taxon>
        <taxon>Pseudonocardiaceae</taxon>
        <taxon>Amycolatopsis</taxon>
        <taxon>Amycolatopsis methanolica group</taxon>
    </lineage>
</organism>
<gene>
    <name evidence="2" type="ORF">EDD35_7329</name>
</gene>
<proteinExistence type="predicted"/>
<dbReference type="EMBL" id="RKHY01000001">
    <property type="protein sequence ID" value="ROS44873.1"/>
    <property type="molecule type" value="Genomic_DNA"/>
</dbReference>
<dbReference type="AlphaFoldDB" id="A0A3N2H7J6"/>
<feature type="region of interest" description="Disordered" evidence="1">
    <location>
        <begin position="52"/>
        <end position="90"/>
    </location>
</feature>
<comment type="caution">
    <text evidence="2">The sequence shown here is derived from an EMBL/GenBank/DDBJ whole genome shotgun (WGS) entry which is preliminary data.</text>
</comment>
<name>A0A3N2H7J6_9PSEU</name>
<evidence type="ECO:0000256" key="1">
    <source>
        <dbReference type="SAM" id="MobiDB-lite"/>
    </source>
</evidence>